<dbReference type="SMART" id="SM00404">
    <property type="entry name" value="PTPc_motif"/>
    <property type="match status" value="1"/>
</dbReference>
<dbReference type="GO" id="GO:0005634">
    <property type="term" value="C:nucleus"/>
    <property type="evidence" value="ECO:0007669"/>
    <property type="project" value="TreeGrafter"/>
</dbReference>
<dbReference type="Gene3D" id="3.90.190.10">
    <property type="entry name" value="Protein tyrosine phosphatase superfamily"/>
    <property type="match status" value="1"/>
</dbReference>
<dbReference type="EC" id="3.1.3.48" evidence="2"/>
<evidence type="ECO:0000259" key="9">
    <source>
        <dbReference type="PROSITE" id="PS50056"/>
    </source>
</evidence>
<dbReference type="InterPro" id="IPR047170">
    <property type="entry name" value="PTN12/18/22"/>
</dbReference>
<dbReference type="GO" id="GO:0005737">
    <property type="term" value="C:cytoplasm"/>
    <property type="evidence" value="ECO:0007669"/>
    <property type="project" value="UniProtKB-SubCell"/>
</dbReference>
<feature type="domain" description="Tyrosine-protein phosphatase" evidence="8">
    <location>
        <begin position="31"/>
        <end position="296"/>
    </location>
</feature>
<dbReference type="InterPro" id="IPR029021">
    <property type="entry name" value="Prot-tyrosine_phosphatase-like"/>
</dbReference>
<keyword evidence="3" id="KW-0963">Cytoplasm</keyword>
<evidence type="ECO:0000256" key="5">
    <source>
        <dbReference type="ARBA" id="ARBA00022801"/>
    </source>
</evidence>
<sequence>MSTRNRSKEFKKGIKAFIKHVESLESSDDGFIDEYVMIQEAQMENHRDSFSSMDVGKLEPNLKKNRYKDIVPYDEYRIVLGHSEGDECSDYINASKIKGVNGTVDYIASQGPLSGTVNDFWRMIWEYDVEIVFMACKLVEMKKIKCSQYWADVGSSIEFGNITVLTVSEQEIFAECIQRTFRVTDGNTVHNVTQLHYCGWPDHGIPKNPDDIRNIIGIMRSSKQNVKAPVLVHCSAGCGRTGTIIAIDYVWTLLENGKFDESFSLFDLICNLRKQRVSLVQTPGQYALVNKVLKSLCEEMLAKIASHTYENVQFSQEQSNDESIQQ</sequence>
<comment type="caution">
    <text evidence="10">The sequence shown here is derived from an EMBL/GenBank/DDBJ whole genome shotgun (WGS) entry which is preliminary data.</text>
</comment>
<dbReference type="PRINTS" id="PR00700">
    <property type="entry name" value="PRTYPHPHTASE"/>
</dbReference>
<name>A0A8S4A4J1_9EUPU</name>
<dbReference type="PROSITE" id="PS50055">
    <property type="entry name" value="TYR_PHOSPHATASE_PTP"/>
    <property type="match status" value="1"/>
</dbReference>
<dbReference type="Proteomes" id="UP000678393">
    <property type="component" value="Unassembled WGS sequence"/>
</dbReference>
<keyword evidence="4" id="KW-0597">Phosphoprotein</keyword>
<evidence type="ECO:0000256" key="1">
    <source>
        <dbReference type="ARBA" id="ARBA00004496"/>
    </source>
</evidence>
<dbReference type="EMBL" id="CAJHNH020008572">
    <property type="protein sequence ID" value="CAG5136793.1"/>
    <property type="molecule type" value="Genomic_DNA"/>
</dbReference>
<dbReference type="PANTHER" id="PTHR45983:SF2">
    <property type="entry name" value="PROTEIN-TYROSINE-PHOSPHATASE"/>
    <property type="match status" value="1"/>
</dbReference>
<keyword evidence="11" id="KW-1185">Reference proteome</keyword>
<feature type="non-terminal residue" evidence="10">
    <location>
        <position position="1"/>
    </location>
</feature>
<reference evidence="10" key="1">
    <citation type="submission" date="2021-04" db="EMBL/GenBank/DDBJ databases">
        <authorList>
            <consortium name="Molecular Ecology Group"/>
        </authorList>
    </citation>
    <scope>NUCLEOTIDE SEQUENCE</scope>
</reference>
<evidence type="ECO:0000256" key="2">
    <source>
        <dbReference type="ARBA" id="ARBA00013064"/>
    </source>
</evidence>
<keyword evidence="6" id="KW-0904">Protein phosphatase</keyword>
<comment type="similarity">
    <text evidence="7">Belongs to the protein-tyrosine phosphatase family. Non-receptor class 4 subfamily.</text>
</comment>
<proteinExistence type="inferred from homology"/>
<organism evidence="10 11">
    <name type="scientific">Candidula unifasciata</name>
    <dbReference type="NCBI Taxonomy" id="100452"/>
    <lineage>
        <taxon>Eukaryota</taxon>
        <taxon>Metazoa</taxon>
        <taxon>Spiralia</taxon>
        <taxon>Lophotrochozoa</taxon>
        <taxon>Mollusca</taxon>
        <taxon>Gastropoda</taxon>
        <taxon>Heterobranchia</taxon>
        <taxon>Euthyneura</taxon>
        <taxon>Panpulmonata</taxon>
        <taxon>Eupulmonata</taxon>
        <taxon>Stylommatophora</taxon>
        <taxon>Helicina</taxon>
        <taxon>Helicoidea</taxon>
        <taxon>Geomitridae</taxon>
        <taxon>Candidula</taxon>
    </lineage>
</organism>
<dbReference type="SUPFAM" id="SSF52799">
    <property type="entry name" value="(Phosphotyrosine protein) phosphatases II"/>
    <property type="match status" value="1"/>
</dbReference>
<evidence type="ECO:0000313" key="10">
    <source>
        <dbReference type="EMBL" id="CAG5136793.1"/>
    </source>
</evidence>
<dbReference type="InterPro" id="IPR000242">
    <property type="entry name" value="PTP_cat"/>
</dbReference>
<dbReference type="InterPro" id="IPR000387">
    <property type="entry name" value="Tyr_Pase_dom"/>
</dbReference>
<protein>
    <recommendedName>
        <fullName evidence="2">protein-tyrosine-phosphatase</fullName>
        <ecNumber evidence="2">3.1.3.48</ecNumber>
    </recommendedName>
</protein>
<gene>
    <name evidence="10" type="ORF">CUNI_LOCUS22351</name>
</gene>
<dbReference type="InterPro" id="IPR016130">
    <property type="entry name" value="Tyr_Pase_AS"/>
</dbReference>
<evidence type="ECO:0000313" key="11">
    <source>
        <dbReference type="Proteomes" id="UP000678393"/>
    </source>
</evidence>
<evidence type="ECO:0000256" key="3">
    <source>
        <dbReference type="ARBA" id="ARBA00022490"/>
    </source>
</evidence>
<comment type="subcellular location">
    <subcellularLocation>
        <location evidence="1">Cytoplasm</location>
    </subcellularLocation>
</comment>
<evidence type="ECO:0000256" key="4">
    <source>
        <dbReference type="ARBA" id="ARBA00022553"/>
    </source>
</evidence>
<dbReference type="PROSITE" id="PS50056">
    <property type="entry name" value="TYR_PHOSPHATASE_2"/>
    <property type="match status" value="1"/>
</dbReference>
<dbReference type="SMART" id="SM00194">
    <property type="entry name" value="PTPc"/>
    <property type="match status" value="1"/>
</dbReference>
<evidence type="ECO:0000256" key="6">
    <source>
        <dbReference type="ARBA" id="ARBA00022912"/>
    </source>
</evidence>
<feature type="domain" description="Tyrosine specific protein phosphatases" evidence="9">
    <location>
        <begin position="213"/>
        <end position="287"/>
    </location>
</feature>
<dbReference type="GO" id="GO:0004726">
    <property type="term" value="F:non-membrane spanning protein tyrosine phosphatase activity"/>
    <property type="evidence" value="ECO:0007669"/>
    <property type="project" value="InterPro"/>
</dbReference>
<dbReference type="OrthoDB" id="10253954at2759"/>
<dbReference type="PROSITE" id="PS00383">
    <property type="entry name" value="TYR_PHOSPHATASE_1"/>
    <property type="match status" value="1"/>
</dbReference>
<evidence type="ECO:0000259" key="8">
    <source>
        <dbReference type="PROSITE" id="PS50055"/>
    </source>
</evidence>
<dbReference type="AlphaFoldDB" id="A0A8S4A4J1"/>
<dbReference type="PANTHER" id="PTHR45983">
    <property type="entry name" value="TYROSINE PHOSPHATSE N18, PUTATIVE-RELATED"/>
    <property type="match status" value="1"/>
</dbReference>
<evidence type="ECO:0000256" key="7">
    <source>
        <dbReference type="ARBA" id="ARBA00034734"/>
    </source>
</evidence>
<accession>A0A8S4A4J1</accession>
<dbReference type="Pfam" id="PF00102">
    <property type="entry name" value="Y_phosphatase"/>
    <property type="match status" value="1"/>
</dbReference>
<dbReference type="InterPro" id="IPR003595">
    <property type="entry name" value="Tyr_Pase_cat"/>
</dbReference>
<dbReference type="FunFam" id="3.90.190.10:FF:000045">
    <property type="entry name" value="Tyrosine-protein phosphatase non-receptor type 12"/>
    <property type="match status" value="1"/>
</dbReference>
<keyword evidence="5" id="KW-0378">Hydrolase</keyword>